<protein>
    <submittedName>
        <fullName evidence="1">Uncharacterized protein</fullName>
    </submittedName>
</protein>
<dbReference type="AlphaFoldDB" id="A0A399DZH6"/>
<accession>A0A399DZH6</accession>
<name>A0A399DZH6_9DEIN</name>
<dbReference type="EMBL" id="QXDL01000293">
    <property type="protein sequence ID" value="RIH77236.1"/>
    <property type="molecule type" value="Genomic_DNA"/>
</dbReference>
<comment type="caution">
    <text evidence="1">The sequence shown here is derived from an EMBL/GenBank/DDBJ whole genome shotgun (WGS) entry which is preliminary data.</text>
</comment>
<organism evidence="1 2">
    <name type="scientific">Calidithermus terrae</name>
    <dbReference type="NCBI Taxonomy" id="1408545"/>
    <lineage>
        <taxon>Bacteria</taxon>
        <taxon>Thermotogati</taxon>
        <taxon>Deinococcota</taxon>
        <taxon>Deinococci</taxon>
        <taxon>Thermales</taxon>
        <taxon>Thermaceae</taxon>
        <taxon>Calidithermus</taxon>
    </lineage>
</organism>
<reference evidence="1 2" key="1">
    <citation type="submission" date="2018-08" db="EMBL/GenBank/DDBJ databases">
        <title>Meiothermus terrae DSM 26712 genome sequencing project.</title>
        <authorList>
            <person name="Da Costa M.S."/>
            <person name="Albuquerque L."/>
            <person name="Raposo P."/>
            <person name="Froufe H.J.C."/>
            <person name="Barroso C.S."/>
            <person name="Egas C."/>
        </authorList>
    </citation>
    <scope>NUCLEOTIDE SEQUENCE [LARGE SCALE GENOMIC DNA]</scope>
    <source>
        <strain evidence="1 2">DSM 26712</strain>
    </source>
</reference>
<keyword evidence="2" id="KW-1185">Reference proteome</keyword>
<sequence length="34" mass="3791">MEAGTTPQTSKAVLQRVVEHWGAEAWSREHGPDE</sequence>
<gene>
    <name evidence="1" type="ORF">Mterra_03789</name>
</gene>
<evidence type="ECO:0000313" key="1">
    <source>
        <dbReference type="EMBL" id="RIH77236.1"/>
    </source>
</evidence>
<proteinExistence type="predicted"/>
<dbReference type="Proteomes" id="UP000265715">
    <property type="component" value="Unassembled WGS sequence"/>
</dbReference>
<evidence type="ECO:0000313" key="2">
    <source>
        <dbReference type="Proteomes" id="UP000265715"/>
    </source>
</evidence>